<keyword evidence="1" id="KW-0732">Signal</keyword>
<sequence length="156" mass="16416">MRKRLAGVLLAMAGLLATAGAGPAVAAAPVTDAAPEVVTAAVGGRDQGFVVRRGDRLFADGKPFRFAGTNNYYLMYKSRTMVDDVFADARAAGFTVLRHWGFLDIGTPGGSDSVHGPVDGVWFQHWERSPSSTTVRTALSASTTCCTPPAGPVSEW</sequence>
<dbReference type="InterPro" id="IPR017853">
    <property type="entry name" value="GH"/>
</dbReference>
<name>A0ABQ4IQP8_9ACTN</name>
<dbReference type="EMBL" id="BOPB01000002">
    <property type="protein sequence ID" value="GIJ20013.1"/>
    <property type="molecule type" value="Genomic_DNA"/>
</dbReference>
<reference evidence="2 3" key="1">
    <citation type="submission" date="2021-01" db="EMBL/GenBank/DDBJ databases">
        <title>Whole genome shotgun sequence of Verrucosispora lutea NBRC 106530.</title>
        <authorList>
            <person name="Komaki H."/>
            <person name="Tamura T."/>
        </authorList>
    </citation>
    <scope>NUCLEOTIDE SEQUENCE [LARGE SCALE GENOMIC DNA]</scope>
    <source>
        <strain evidence="2 3">NBRC 106530</strain>
    </source>
</reference>
<feature type="chain" id="PRO_5047164673" evidence="1">
    <location>
        <begin position="27"/>
        <end position="156"/>
    </location>
</feature>
<evidence type="ECO:0000256" key="1">
    <source>
        <dbReference type="SAM" id="SignalP"/>
    </source>
</evidence>
<comment type="caution">
    <text evidence="2">The sequence shown here is derived from an EMBL/GenBank/DDBJ whole genome shotgun (WGS) entry which is preliminary data.</text>
</comment>
<dbReference type="SUPFAM" id="SSF51445">
    <property type="entry name" value="(Trans)glycosidases"/>
    <property type="match status" value="1"/>
</dbReference>
<gene>
    <name evidence="2" type="ORF">Vlu01_06370</name>
</gene>
<dbReference type="Proteomes" id="UP000643165">
    <property type="component" value="Unassembled WGS sequence"/>
</dbReference>
<dbReference type="PANTHER" id="PTHR31451:SF39">
    <property type="entry name" value="MANNAN ENDO-1,4-BETA-MANNOSIDASE 1"/>
    <property type="match status" value="1"/>
</dbReference>
<keyword evidence="3" id="KW-1185">Reference proteome</keyword>
<evidence type="ECO:0000313" key="2">
    <source>
        <dbReference type="EMBL" id="GIJ20013.1"/>
    </source>
</evidence>
<dbReference type="PANTHER" id="PTHR31451">
    <property type="match status" value="1"/>
</dbReference>
<evidence type="ECO:0000313" key="3">
    <source>
        <dbReference type="Proteomes" id="UP000643165"/>
    </source>
</evidence>
<dbReference type="RefSeq" id="WP_203992946.1">
    <property type="nucleotide sequence ID" value="NZ_BOPB01000002.1"/>
</dbReference>
<dbReference type="InterPro" id="IPR045053">
    <property type="entry name" value="MAN-like"/>
</dbReference>
<accession>A0ABQ4IQP8</accession>
<protein>
    <submittedName>
        <fullName evidence="2">Uncharacterized protein</fullName>
    </submittedName>
</protein>
<feature type="signal peptide" evidence="1">
    <location>
        <begin position="1"/>
        <end position="26"/>
    </location>
</feature>
<dbReference type="Gene3D" id="3.20.20.80">
    <property type="entry name" value="Glycosidases"/>
    <property type="match status" value="1"/>
</dbReference>
<organism evidence="2 3">
    <name type="scientific">Micromonospora lutea</name>
    <dbReference type="NCBI Taxonomy" id="419825"/>
    <lineage>
        <taxon>Bacteria</taxon>
        <taxon>Bacillati</taxon>
        <taxon>Actinomycetota</taxon>
        <taxon>Actinomycetes</taxon>
        <taxon>Micromonosporales</taxon>
        <taxon>Micromonosporaceae</taxon>
        <taxon>Micromonospora</taxon>
    </lineage>
</organism>
<proteinExistence type="predicted"/>